<evidence type="ECO:0000256" key="1">
    <source>
        <dbReference type="SAM" id="MobiDB-lite"/>
    </source>
</evidence>
<dbReference type="PANTHER" id="PTHR31854:SF2">
    <property type="entry name" value="TUBULIN POLYGLUTAMYLASE COMPLEX SUBUNIT 2"/>
    <property type="match status" value="1"/>
</dbReference>
<feature type="compositionally biased region" description="Low complexity" evidence="1">
    <location>
        <begin position="138"/>
        <end position="156"/>
    </location>
</feature>
<dbReference type="Proteomes" id="UP000694621">
    <property type="component" value="Unplaced"/>
</dbReference>
<dbReference type="AlphaFoldDB" id="A0A8B9KC71"/>
<evidence type="ECO:0000313" key="3">
    <source>
        <dbReference type="Proteomes" id="UP000694621"/>
    </source>
</evidence>
<feature type="compositionally biased region" description="Basic residues" evidence="1">
    <location>
        <begin position="125"/>
        <end position="137"/>
    </location>
</feature>
<organism evidence="2 3">
    <name type="scientific">Astyanax mexicanus</name>
    <name type="common">Blind cave fish</name>
    <name type="synonym">Astyanax fasciatus mexicanus</name>
    <dbReference type="NCBI Taxonomy" id="7994"/>
    <lineage>
        <taxon>Eukaryota</taxon>
        <taxon>Metazoa</taxon>
        <taxon>Chordata</taxon>
        <taxon>Craniata</taxon>
        <taxon>Vertebrata</taxon>
        <taxon>Euteleostomi</taxon>
        <taxon>Actinopterygii</taxon>
        <taxon>Neopterygii</taxon>
        <taxon>Teleostei</taxon>
        <taxon>Ostariophysi</taxon>
        <taxon>Characiformes</taxon>
        <taxon>Characoidei</taxon>
        <taxon>Acestrorhamphidae</taxon>
        <taxon>Acestrorhamphinae</taxon>
        <taxon>Astyanax</taxon>
    </lineage>
</organism>
<accession>A0A8B9KC71</accession>
<dbReference type="Ensembl" id="ENSAMXT00005037220.1">
    <property type="protein sequence ID" value="ENSAMXP00005034088.1"/>
    <property type="gene ID" value="ENSAMXG00005016446.1"/>
</dbReference>
<feature type="region of interest" description="Disordered" evidence="1">
    <location>
        <begin position="125"/>
        <end position="163"/>
    </location>
</feature>
<evidence type="ECO:0000313" key="2">
    <source>
        <dbReference type="Ensembl" id="ENSAMXP00005034088.1"/>
    </source>
</evidence>
<sequence>MLDHFSAHFNVLFITFPEHLPGVLDVQFVEREPAEKRSLLSWEQKNCCVLPDDLRDFYLTTDGFTLTWNAKLESSDGDANSRICLIVKVRQWASLYQPLTFHADRHLDPAGEPFVNVLDPAKAFRGKAKPAAPKKKQPAQTPATGGAAAKGQGSTGRQSVNKR</sequence>
<dbReference type="PANTHER" id="PTHR31854">
    <property type="entry name" value="TUBULIN POLYGLUTAMYLASE COMPLEX SUBUNIT 2"/>
    <property type="match status" value="1"/>
</dbReference>
<name>A0A8B9KC71_ASTMX</name>
<protein>
    <submittedName>
        <fullName evidence="2">Tubulin polyglutamylase complex subunit 2</fullName>
    </submittedName>
</protein>
<proteinExistence type="predicted"/>
<reference evidence="2" key="1">
    <citation type="submission" date="2025-08" db="UniProtKB">
        <authorList>
            <consortium name="Ensembl"/>
        </authorList>
    </citation>
    <scope>IDENTIFICATION</scope>
</reference>
<dbReference type="InterPro" id="IPR039231">
    <property type="entry name" value="TPGS2"/>
</dbReference>